<dbReference type="PROSITE" id="PS51462">
    <property type="entry name" value="NUDIX"/>
    <property type="match status" value="1"/>
</dbReference>
<gene>
    <name evidence="4" type="ORF">NP095_11595</name>
</gene>
<dbReference type="RefSeq" id="WP_232418738.1">
    <property type="nucleotide sequence ID" value="NZ_CP101990.1"/>
</dbReference>
<feature type="domain" description="Nudix hydrolase" evidence="3">
    <location>
        <begin position="45"/>
        <end position="175"/>
    </location>
</feature>
<dbReference type="InterPro" id="IPR000086">
    <property type="entry name" value="NUDIX_hydrolase_dom"/>
</dbReference>
<evidence type="ECO:0000313" key="5">
    <source>
        <dbReference type="Proteomes" id="UP001315860"/>
    </source>
</evidence>
<accession>A0ABY5KFD4</accession>
<protein>
    <submittedName>
        <fullName evidence="4">NUDIX hydrolase</fullName>
    </submittedName>
</protein>
<dbReference type="Pfam" id="PF00293">
    <property type="entry name" value="NUDIX"/>
    <property type="match status" value="1"/>
</dbReference>
<evidence type="ECO:0000259" key="3">
    <source>
        <dbReference type="PROSITE" id="PS51462"/>
    </source>
</evidence>
<keyword evidence="5" id="KW-1185">Reference proteome</keyword>
<evidence type="ECO:0000256" key="1">
    <source>
        <dbReference type="ARBA" id="ARBA00005582"/>
    </source>
</evidence>
<organism evidence="4 5">
    <name type="scientific">Aeromicrobium duanguangcaii</name>
    <dbReference type="NCBI Taxonomy" id="2968086"/>
    <lineage>
        <taxon>Bacteria</taxon>
        <taxon>Bacillati</taxon>
        <taxon>Actinomycetota</taxon>
        <taxon>Actinomycetes</taxon>
        <taxon>Propionibacteriales</taxon>
        <taxon>Nocardioidaceae</taxon>
        <taxon>Aeromicrobium</taxon>
    </lineage>
</organism>
<dbReference type="Proteomes" id="UP001315860">
    <property type="component" value="Chromosome"/>
</dbReference>
<dbReference type="GO" id="GO:0016787">
    <property type="term" value="F:hydrolase activity"/>
    <property type="evidence" value="ECO:0007669"/>
    <property type="project" value="UniProtKB-KW"/>
</dbReference>
<comment type="similarity">
    <text evidence="1">Belongs to the Nudix hydrolase family.</text>
</comment>
<dbReference type="EMBL" id="CP101990">
    <property type="protein sequence ID" value="UUI67837.1"/>
    <property type="molecule type" value="Genomic_DNA"/>
</dbReference>
<evidence type="ECO:0000256" key="2">
    <source>
        <dbReference type="SAM" id="MobiDB-lite"/>
    </source>
</evidence>
<dbReference type="PANTHER" id="PTHR43736:SF1">
    <property type="entry name" value="DIHYDRONEOPTERIN TRIPHOSPHATE DIPHOSPHATASE"/>
    <property type="match status" value="1"/>
</dbReference>
<name>A0ABY5KFD4_9ACTN</name>
<sequence>MTLTDDIRHVLAGWSPPDAEQQALRELFAAHAAAHDEPGARACAPDHVTASALVVSAQHTEVALVLHPKFGRWLQTGGHCEPADPTLAAAALREATEETGIDGLTIDPEPLLLSRHPVRCHEGGHHLDVQFVAVAPAGAQPQCSEESDDVRWFRVDALPGSTDESVRSLVAAARSRLRESPSPRPSDGSA</sequence>
<feature type="region of interest" description="Disordered" evidence="2">
    <location>
        <begin position="163"/>
        <end position="190"/>
    </location>
</feature>
<dbReference type="InterPro" id="IPR015797">
    <property type="entry name" value="NUDIX_hydrolase-like_dom_sf"/>
</dbReference>
<evidence type="ECO:0000313" key="4">
    <source>
        <dbReference type="EMBL" id="UUI67837.1"/>
    </source>
</evidence>
<dbReference type="SUPFAM" id="SSF55811">
    <property type="entry name" value="Nudix"/>
    <property type="match status" value="1"/>
</dbReference>
<reference evidence="4 5" key="1">
    <citation type="submission" date="2022-07" db="EMBL/GenBank/DDBJ databases">
        <title>Novel species in genus Aeromicrobium.</title>
        <authorList>
            <person name="Ye L."/>
        </authorList>
    </citation>
    <scope>NUCLEOTIDE SEQUENCE [LARGE SCALE GENOMIC DNA]</scope>
    <source>
        <strain evidence="5">zg-Y50</strain>
    </source>
</reference>
<dbReference type="PANTHER" id="PTHR43736">
    <property type="entry name" value="ADP-RIBOSE PYROPHOSPHATASE"/>
    <property type="match status" value="1"/>
</dbReference>
<dbReference type="CDD" id="cd03674">
    <property type="entry name" value="NUDIX_Hydrolase"/>
    <property type="match status" value="1"/>
</dbReference>
<proteinExistence type="inferred from homology"/>
<keyword evidence="4" id="KW-0378">Hydrolase</keyword>
<dbReference type="Gene3D" id="3.90.79.10">
    <property type="entry name" value="Nucleoside Triphosphate Pyrophosphohydrolase"/>
    <property type="match status" value="1"/>
</dbReference>